<dbReference type="Proteomes" id="UP000026915">
    <property type="component" value="Chromosome 10"/>
</dbReference>
<dbReference type="CDD" id="cd06222">
    <property type="entry name" value="RNase_H_like"/>
    <property type="match status" value="1"/>
</dbReference>
<dbReference type="Pfam" id="PF13456">
    <property type="entry name" value="RVT_3"/>
    <property type="match status" value="1"/>
</dbReference>
<dbReference type="Gramene" id="EOY17780">
    <property type="protein sequence ID" value="EOY17780"/>
    <property type="gene ID" value="TCM_042499"/>
</dbReference>
<dbReference type="InterPro" id="IPR002156">
    <property type="entry name" value="RNaseH_domain"/>
</dbReference>
<dbReference type="EMBL" id="CM001888">
    <property type="protein sequence ID" value="EOY17780.1"/>
    <property type="molecule type" value="Genomic_DNA"/>
</dbReference>
<reference evidence="2 3" key="1">
    <citation type="journal article" date="2013" name="Genome Biol.">
        <title>The genome sequence of the most widely cultivated cacao type and its use to identify candidate genes regulating pod color.</title>
        <authorList>
            <person name="Motamayor J.C."/>
            <person name="Mockaitis K."/>
            <person name="Schmutz J."/>
            <person name="Haiminen N."/>
            <person name="Iii D.L."/>
            <person name="Cornejo O."/>
            <person name="Findley S.D."/>
            <person name="Zheng P."/>
            <person name="Utro F."/>
            <person name="Royaert S."/>
            <person name="Saski C."/>
            <person name="Jenkins J."/>
            <person name="Podicheti R."/>
            <person name="Zhao M."/>
            <person name="Scheffler B.E."/>
            <person name="Stack J.C."/>
            <person name="Feltus F.A."/>
            <person name="Mustiga G.M."/>
            <person name="Amores F."/>
            <person name="Phillips W."/>
            <person name="Marelli J.P."/>
            <person name="May G.D."/>
            <person name="Shapiro H."/>
            <person name="Ma J."/>
            <person name="Bustamante C.D."/>
            <person name="Schnell R.J."/>
            <person name="Main D."/>
            <person name="Gilbert D."/>
            <person name="Parida L."/>
            <person name="Kuhn D.N."/>
        </authorList>
    </citation>
    <scope>NUCLEOTIDE SEQUENCE [LARGE SCALE GENOMIC DNA]</scope>
    <source>
        <strain evidence="3">cv. Matina 1-6</strain>
    </source>
</reference>
<dbReference type="SUPFAM" id="SSF53098">
    <property type="entry name" value="Ribonuclease H-like"/>
    <property type="match status" value="1"/>
</dbReference>
<dbReference type="Gene3D" id="3.30.420.10">
    <property type="entry name" value="Ribonuclease H-like superfamily/Ribonuclease H"/>
    <property type="match status" value="1"/>
</dbReference>
<keyword evidence="3" id="KW-1185">Reference proteome</keyword>
<dbReference type="GO" id="GO:0004523">
    <property type="term" value="F:RNA-DNA hybrid ribonuclease activity"/>
    <property type="evidence" value="ECO:0007669"/>
    <property type="project" value="InterPro"/>
</dbReference>
<organism evidence="2 3">
    <name type="scientific">Theobroma cacao</name>
    <name type="common">Cacao</name>
    <name type="synonym">Cocoa</name>
    <dbReference type="NCBI Taxonomy" id="3641"/>
    <lineage>
        <taxon>Eukaryota</taxon>
        <taxon>Viridiplantae</taxon>
        <taxon>Streptophyta</taxon>
        <taxon>Embryophyta</taxon>
        <taxon>Tracheophyta</taxon>
        <taxon>Spermatophyta</taxon>
        <taxon>Magnoliopsida</taxon>
        <taxon>eudicotyledons</taxon>
        <taxon>Gunneridae</taxon>
        <taxon>Pentapetalae</taxon>
        <taxon>rosids</taxon>
        <taxon>malvids</taxon>
        <taxon>Malvales</taxon>
        <taxon>Malvaceae</taxon>
        <taxon>Byttnerioideae</taxon>
        <taxon>Theobroma</taxon>
    </lineage>
</organism>
<evidence type="ECO:0000313" key="2">
    <source>
        <dbReference type="EMBL" id="EOY17780.1"/>
    </source>
</evidence>
<sequence>MREVMVLFAASSWAKSGGINIESDSKNAVSWISKPINAPWRLGQLIHQITALKGKVLDRQIHYIPRSGDEVADNLAKTGIERPNDLIRIHP</sequence>
<accession>A0A061FKD7</accession>
<dbReference type="AlphaFoldDB" id="A0A061FKD7"/>
<proteinExistence type="predicted"/>
<dbReference type="HOGENOM" id="CLU_000680_21_3_1"/>
<evidence type="ECO:0000259" key="1">
    <source>
        <dbReference type="Pfam" id="PF13456"/>
    </source>
</evidence>
<dbReference type="InterPro" id="IPR036397">
    <property type="entry name" value="RNaseH_sf"/>
</dbReference>
<gene>
    <name evidence="2" type="ORF">TCM_042499</name>
</gene>
<name>A0A061FKD7_THECC</name>
<protein>
    <recommendedName>
        <fullName evidence="1">RNase H type-1 domain-containing protein</fullName>
    </recommendedName>
</protein>
<feature type="domain" description="RNase H type-1" evidence="1">
    <location>
        <begin position="19"/>
        <end position="78"/>
    </location>
</feature>
<dbReference type="InterPro" id="IPR012337">
    <property type="entry name" value="RNaseH-like_sf"/>
</dbReference>
<dbReference type="InParanoid" id="A0A061FKD7"/>
<evidence type="ECO:0000313" key="3">
    <source>
        <dbReference type="Proteomes" id="UP000026915"/>
    </source>
</evidence>
<dbReference type="GO" id="GO:0003676">
    <property type="term" value="F:nucleic acid binding"/>
    <property type="evidence" value="ECO:0007669"/>
    <property type="project" value="InterPro"/>
</dbReference>
<dbReference type="InterPro" id="IPR044730">
    <property type="entry name" value="RNase_H-like_dom_plant"/>
</dbReference>